<dbReference type="EMBL" id="KQ246643">
    <property type="protein sequence ID" value="KNC72694.1"/>
    <property type="molecule type" value="Genomic_DNA"/>
</dbReference>
<evidence type="ECO:0000313" key="2">
    <source>
        <dbReference type="EMBL" id="KNC72694.1"/>
    </source>
</evidence>
<dbReference type="Proteomes" id="UP000054560">
    <property type="component" value="Unassembled WGS sequence"/>
</dbReference>
<proteinExistence type="predicted"/>
<dbReference type="RefSeq" id="XP_014146596.1">
    <property type="nucleotide sequence ID" value="XM_014291121.1"/>
</dbReference>
<sequence>MNGTQSLRTDLGNSQEKDIAHILMDIDENCDEVEVILTEKEEDMEVMEADIQNLADELRRYEKQKSNTGVKLVPIVLV</sequence>
<dbReference type="AlphaFoldDB" id="A0A0L0F7N6"/>
<name>A0A0L0F7N6_9EUKA</name>
<gene>
    <name evidence="2" type="ORF">SARC_14745</name>
</gene>
<feature type="coiled-coil region" evidence="1">
    <location>
        <begin position="30"/>
        <end position="71"/>
    </location>
</feature>
<dbReference type="GeneID" id="25915249"/>
<reference evidence="2 3" key="1">
    <citation type="submission" date="2011-02" db="EMBL/GenBank/DDBJ databases">
        <title>The Genome Sequence of Sphaeroforma arctica JP610.</title>
        <authorList>
            <consortium name="The Broad Institute Genome Sequencing Platform"/>
            <person name="Russ C."/>
            <person name="Cuomo C."/>
            <person name="Young S.K."/>
            <person name="Zeng Q."/>
            <person name="Gargeya S."/>
            <person name="Alvarado L."/>
            <person name="Berlin A."/>
            <person name="Chapman S.B."/>
            <person name="Chen Z."/>
            <person name="Freedman E."/>
            <person name="Gellesch M."/>
            <person name="Goldberg J."/>
            <person name="Griggs A."/>
            <person name="Gujja S."/>
            <person name="Heilman E."/>
            <person name="Heiman D."/>
            <person name="Howarth C."/>
            <person name="Mehta T."/>
            <person name="Neiman D."/>
            <person name="Pearson M."/>
            <person name="Roberts A."/>
            <person name="Saif S."/>
            <person name="Shea T."/>
            <person name="Shenoy N."/>
            <person name="Sisk P."/>
            <person name="Stolte C."/>
            <person name="Sykes S."/>
            <person name="White J."/>
            <person name="Yandava C."/>
            <person name="Burger G."/>
            <person name="Gray M.W."/>
            <person name="Holland P.W.H."/>
            <person name="King N."/>
            <person name="Lang F.B.F."/>
            <person name="Roger A.J."/>
            <person name="Ruiz-Trillo I."/>
            <person name="Haas B."/>
            <person name="Nusbaum C."/>
            <person name="Birren B."/>
        </authorList>
    </citation>
    <scope>NUCLEOTIDE SEQUENCE [LARGE SCALE GENOMIC DNA]</scope>
    <source>
        <strain evidence="2 3">JP610</strain>
    </source>
</reference>
<protein>
    <submittedName>
        <fullName evidence="2">Uncharacterized protein</fullName>
    </submittedName>
</protein>
<accession>A0A0L0F7N6</accession>
<evidence type="ECO:0000313" key="3">
    <source>
        <dbReference type="Proteomes" id="UP000054560"/>
    </source>
</evidence>
<organism evidence="2 3">
    <name type="scientific">Sphaeroforma arctica JP610</name>
    <dbReference type="NCBI Taxonomy" id="667725"/>
    <lineage>
        <taxon>Eukaryota</taxon>
        <taxon>Ichthyosporea</taxon>
        <taxon>Ichthyophonida</taxon>
        <taxon>Sphaeroforma</taxon>
    </lineage>
</organism>
<keyword evidence="3" id="KW-1185">Reference proteome</keyword>
<evidence type="ECO:0000256" key="1">
    <source>
        <dbReference type="SAM" id="Coils"/>
    </source>
</evidence>
<keyword evidence="1" id="KW-0175">Coiled coil</keyword>